<evidence type="ECO:0000313" key="5">
    <source>
        <dbReference type="Proteomes" id="UP000269573"/>
    </source>
</evidence>
<evidence type="ECO:0000256" key="1">
    <source>
        <dbReference type="ARBA" id="ARBA00008005"/>
    </source>
</evidence>
<dbReference type="InterPro" id="IPR035089">
    <property type="entry name" value="Phage_sheath_subtilisin"/>
</dbReference>
<dbReference type="Pfam" id="PF04984">
    <property type="entry name" value="Phage_sheath_1"/>
    <property type="match status" value="1"/>
</dbReference>
<dbReference type="Proteomes" id="UP000269573">
    <property type="component" value="Unassembled WGS sequence"/>
</dbReference>
<dbReference type="Pfam" id="PF17482">
    <property type="entry name" value="Phage_sheath_1C"/>
    <property type="match status" value="1"/>
</dbReference>
<evidence type="ECO:0000259" key="2">
    <source>
        <dbReference type="Pfam" id="PF04984"/>
    </source>
</evidence>
<dbReference type="InterPro" id="IPR020287">
    <property type="entry name" value="Tail_sheath_C"/>
</dbReference>
<evidence type="ECO:0000259" key="3">
    <source>
        <dbReference type="Pfam" id="PF17482"/>
    </source>
</evidence>
<evidence type="ECO:0000313" key="4">
    <source>
        <dbReference type="EMBL" id="RNB81083.1"/>
    </source>
</evidence>
<reference evidence="4 5" key="1">
    <citation type="submission" date="2018-10" db="EMBL/GenBank/DDBJ databases">
        <title>Phylogenomics of Brevibacillus.</title>
        <authorList>
            <person name="Dunlap C."/>
        </authorList>
    </citation>
    <scope>NUCLEOTIDE SEQUENCE [LARGE SCALE GENOMIC DNA]</scope>
    <source>
        <strain evidence="4 5">JCM 15774</strain>
    </source>
</reference>
<feature type="domain" description="Tail sheath protein C-terminal" evidence="3">
    <location>
        <begin position="350"/>
        <end position="410"/>
    </location>
</feature>
<sequence>MTIQRERPGVTVELIAKAKERVEARTGVVLVPYQAEWGAPDTLVKLATYEERVAETFGEVDTIELTAEGGASILGYRMTNGSAVAASYEQPEALRIEALYPGLRGNDLQVTILASSAEPGKMELQVAGPVRTEKFSFADTQELVTKASQSIYVRVKKLGDTAVDAVSATSLTGGTSGTSTLTSAEATKLFAAVSGADFDTMYLPFDDAAVQAAAKQFMGDRRTQNKKLSTLVIGGKAVDDDNMTKHVERSVAQNARYVVNSAIAGQHNNGKTYGSLEWAAWVAGMIAATPAHESLTAVVVPLKKALKDWGHTEILNALGTGTLIATRDGDVYIIESAVNTLAVVGTNEREDYGKIRVSMTLDQIVNDISQVGKKYKGKLGNNDLGGAVFVSAVHAYMTVREQQGAIDSGWTFADQKNGVGDRRGFLLSAKPLDAIEYFDIDWEVL</sequence>
<dbReference type="Gene3D" id="3.30.1370.220">
    <property type="match status" value="1"/>
</dbReference>
<gene>
    <name evidence="4" type="ORF">EDM59_23140</name>
</gene>
<dbReference type="Gene3D" id="2.60.40.4290">
    <property type="match status" value="1"/>
</dbReference>
<organism evidence="4 5">
    <name type="scientific">Brevibacillus nitrificans</name>
    <dbReference type="NCBI Taxonomy" id="651560"/>
    <lineage>
        <taxon>Bacteria</taxon>
        <taxon>Bacillati</taxon>
        <taxon>Bacillota</taxon>
        <taxon>Bacilli</taxon>
        <taxon>Bacillales</taxon>
        <taxon>Paenibacillaceae</taxon>
        <taxon>Brevibacillus</taxon>
    </lineage>
</organism>
<name>A0A3M8CZE1_9BACL</name>
<dbReference type="Gene3D" id="3.40.50.11790">
    <property type="match status" value="1"/>
</dbReference>
<dbReference type="EMBL" id="RHHU01000016">
    <property type="protein sequence ID" value="RNB81083.1"/>
    <property type="molecule type" value="Genomic_DNA"/>
</dbReference>
<dbReference type="AlphaFoldDB" id="A0A3M8CZE1"/>
<proteinExistence type="inferred from homology"/>
<dbReference type="RefSeq" id="WP_122925779.1">
    <property type="nucleotide sequence ID" value="NZ_RHHU01000016.1"/>
</dbReference>
<feature type="domain" description="Tail sheath protein subtilisin-like" evidence="2">
    <location>
        <begin position="182"/>
        <end position="340"/>
    </location>
</feature>
<accession>A0A3M8CZE1</accession>
<comment type="similarity">
    <text evidence="1">Belongs to the myoviridae tail sheath protein family.</text>
</comment>
<comment type="caution">
    <text evidence="4">The sequence shown here is derived from an EMBL/GenBank/DDBJ whole genome shotgun (WGS) entry which is preliminary data.</text>
</comment>
<protein>
    <submittedName>
        <fullName evidence="4">Phage tail protein</fullName>
    </submittedName>
</protein>
<keyword evidence="5" id="KW-1185">Reference proteome</keyword>